<evidence type="ECO:0000313" key="10">
    <source>
        <dbReference type="EMBL" id="KAF2861114.1"/>
    </source>
</evidence>
<dbReference type="PANTHER" id="PTHR10851">
    <property type="entry name" value="PYRIDOXINE-5-PHOSPHATE OXIDASE"/>
    <property type="match status" value="1"/>
</dbReference>
<dbReference type="EMBL" id="MU005975">
    <property type="protein sequence ID" value="KAF2861114.1"/>
    <property type="molecule type" value="Genomic_DNA"/>
</dbReference>
<dbReference type="InterPro" id="IPR019576">
    <property type="entry name" value="Pyridoxamine_oxidase_dimer_C"/>
</dbReference>
<dbReference type="OrthoDB" id="303614at2759"/>
<evidence type="ECO:0000256" key="2">
    <source>
        <dbReference type="ARBA" id="ARBA00004738"/>
    </source>
</evidence>
<evidence type="ECO:0000256" key="5">
    <source>
        <dbReference type="ARBA" id="ARBA00022630"/>
    </source>
</evidence>
<proteinExistence type="inferred from homology"/>
<dbReference type="HAMAP" id="MF_01629">
    <property type="entry name" value="PdxH"/>
    <property type="match status" value="1"/>
</dbReference>
<keyword evidence="5" id="KW-0285">Flavoprotein</keyword>
<gene>
    <name evidence="10" type="ORF">K470DRAFT_215704</name>
</gene>
<evidence type="ECO:0000256" key="6">
    <source>
        <dbReference type="ARBA" id="ARBA00022643"/>
    </source>
</evidence>
<reference evidence="10" key="1">
    <citation type="journal article" date="2020" name="Stud. Mycol.">
        <title>101 Dothideomycetes genomes: a test case for predicting lifestyles and emergence of pathogens.</title>
        <authorList>
            <person name="Haridas S."/>
            <person name="Albert R."/>
            <person name="Binder M."/>
            <person name="Bloem J."/>
            <person name="Labutti K."/>
            <person name="Salamov A."/>
            <person name="Andreopoulos B."/>
            <person name="Baker S."/>
            <person name="Barry K."/>
            <person name="Bills G."/>
            <person name="Bluhm B."/>
            <person name="Cannon C."/>
            <person name="Castanera R."/>
            <person name="Culley D."/>
            <person name="Daum C."/>
            <person name="Ezra D."/>
            <person name="Gonzalez J."/>
            <person name="Henrissat B."/>
            <person name="Kuo A."/>
            <person name="Liang C."/>
            <person name="Lipzen A."/>
            <person name="Lutzoni F."/>
            <person name="Magnuson J."/>
            <person name="Mondo S."/>
            <person name="Nolan M."/>
            <person name="Ohm R."/>
            <person name="Pangilinan J."/>
            <person name="Park H.-J."/>
            <person name="Ramirez L."/>
            <person name="Alfaro M."/>
            <person name="Sun H."/>
            <person name="Tritt A."/>
            <person name="Yoshinaga Y."/>
            <person name="Zwiers L.-H."/>
            <person name="Turgeon B."/>
            <person name="Goodwin S."/>
            <person name="Spatafora J."/>
            <person name="Crous P."/>
            <person name="Grigoriev I."/>
        </authorList>
    </citation>
    <scope>NUCLEOTIDE SEQUENCE</scope>
    <source>
        <strain evidence="10">CBS 480.64</strain>
    </source>
</reference>
<comment type="pathway">
    <text evidence="2">Cofactor metabolism; pyridoxal 5'-phosphate salvage; pyridoxal 5'-phosphate from pyridoxamine 5'-phosphate: step 1/1.</text>
</comment>
<organism evidence="10 11">
    <name type="scientific">Piedraia hortae CBS 480.64</name>
    <dbReference type="NCBI Taxonomy" id="1314780"/>
    <lineage>
        <taxon>Eukaryota</taxon>
        <taxon>Fungi</taxon>
        <taxon>Dikarya</taxon>
        <taxon>Ascomycota</taxon>
        <taxon>Pezizomycotina</taxon>
        <taxon>Dothideomycetes</taxon>
        <taxon>Dothideomycetidae</taxon>
        <taxon>Capnodiales</taxon>
        <taxon>Piedraiaceae</taxon>
        <taxon>Piedraia</taxon>
    </lineage>
</organism>
<dbReference type="AlphaFoldDB" id="A0A6A7C0Y0"/>
<evidence type="ECO:0000256" key="4">
    <source>
        <dbReference type="ARBA" id="ARBA00012801"/>
    </source>
</evidence>
<dbReference type="NCBIfam" id="TIGR00558">
    <property type="entry name" value="pdxH"/>
    <property type="match status" value="1"/>
</dbReference>
<dbReference type="Pfam" id="PF10590">
    <property type="entry name" value="PNP_phzG_C"/>
    <property type="match status" value="1"/>
</dbReference>
<dbReference type="GO" id="GO:0010181">
    <property type="term" value="F:FMN binding"/>
    <property type="evidence" value="ECO:0007669"/>
    <property type="project" value="InterPro"/>
</dbReference>
<keyword evidence="6" id="KW-0288">FMN</keyword>
<dbReference type="EC" id="1.4.3.5" evidence="4"/>
<evidence type="ECO:0000256" key="1">
    <source>
        <dbReference type="ARBA" id="ARBA00001917"/>
    </source>
</evidence>
<comment type="cofactor">
    <cofactor evidence="1">
        <name>FMN</name>
        <dbReference type="ChEBI" id="CHEBI:58210"/>
    </cofactor>
</comment>
<dbReference type="Proteomes" id="UP000799421">
    <property type="component" value="Unassembled WGS sequence"/>
</dbReference>
<dbReference type="Pfam" id="PF01243">
    <property type="entry name" value="PNPOx_N"/>
    <property type="match status" value="1"/>
</dbReference>
<dbReference type="GO" id="GO:0004733">
    <property type="term" value="F:pyridoxamine phosphate oxidase activity"/>
    <property type="evidence" value="ECO:0007669"/>
    <property type="project" value="UniProtKB-EC"/>
</dbReference>
<dbReference type="PIRSF" id="PIRSF000190">
    <property type="entry name" value="Pyd_amn-ph_oxd"/>
    <property type="match status" value="1"/>
</dbReference>
<dbReference type="NCBIfam" id="NF004231">
    <property type="entry name" value="PRK05679.1"/>
    <property type="match status" value="1"/>
</dbReference>
<dbReference type="InterPro" id="IPR000659">
    <property type="entry name" value="Pyridox_Oxase"/>
</dbReference>
<keyword evidence="7" id="KW-0560">Oxidoreductase</keyword>
<dbReference type="InterPro" id="IPR011576">
    <property type="entry name" value="Pyridox_Oxase_N"/>
</dbReference>
<protein>
    <recommendedName>
        <fullName evidence="4">pyridoxal 5'-phosphate synthase</fullName>
        <ecNumber evidence="4">1.4.3.5</ecNumber>
    </recommendedName>
</protein>
<feature type="domain" description="Pyridoxamine 5'-phosphate oxidase N-terminal" evidence="8">
    <location>
        <begin position="39"/>
        <end position="162"/>
    </location>
</feature>
<sequence length="216" mass="25006">MSPLKDPATVAQFTLSHLARSSLHPSPHSQFKEWFTTANSLIPSAEAATLSTSILPSGRVSARVIYVKDVDEKGFVFYSNWATSRKARDYESNRFAALTFWWGELERQVRVEGTLERLGREGDQEYFDSRPRGARVGAWASRQSEVIEERGVLDQWVREVEERFRGIEEIPVPEFWGGVRLVPDTVEFWQGRESRLHDRFRYKREGEGWVVERLSP</sequence>
<evidence type="ECO:0000256" key="3">
    <source>
        <dbReference type="ARBA" id="ARBA00005037"/>
    </source>
</evidence>
<evidence type="ECO:0000256" key="7">
    <source>
        <dbReference type="ARBA" id="ARBA00023002"/>
    </source>
</evidence>
<comment type="pathway">
    <text evidence="3">Cofactor metabolism; pyridoxal 5'-phosphate salvage; pyridoxal 5'-phosphate from pyridoxine 5'-phosphate: step 1/1.</text>
</comment>
<feature type="domain" description="Pyridoxine 5'-phosphate oxidase dimerisation C-terminal" evidence="9">
    <location>
        <begin position="176"/>
        <end position="216"/>
    </location>
</feature>
<dbReference type="InterPro" id="IPR019740">
    <property type="entry name" value="Pyridox_Oxase_CS"/>
</dbReference>
<evidence type="ECO:0000259" key="9">
    <source>
        <dbReference type="Pfam" id="PF10590"/>
    </source>
</evidence>
<dbReference type="InterPro" id="IPR012349">
    <property type="entry name" value="Split_barrel_FMN-bd"/>
</dbReference>
<dbReference type="SUPFAM" id="SSF50475">
    <property type="entry name" value="FMN-binding split barrel"/>
    <property type="match status" value="1"/>
</dbReference>
<evidence type="ECO:0000259" key="8">
    <source>
        <dbReference type="Pfam" id="PF01243"/>
    </source>
</evidence>
<name>A0A6A7C0Y0_9PEZI</name>
<accession>A0A6A7C0Y0</accession>
<dbReference type="UniPathway" id="UPA01068">
    <property type="reaction ID" value="UER00304"/>
</dbReference>
<dbReference type="PANTHER" id="PTHR10851:SF0">
    <property type="entry name" value="PYRIDOXINE-5'-PHOSPHATE OXIDASE"/>
    <property type="match status" value="1"/>
</dbReference>
<dbReference type="PROSITE" id="PS01064">
    <property type="entry name" value="PYRIDOX_OXIDASE"/>
    <property type="match status" value="1"/>
</dbReference>
<evidence type="ECO:0000313" key="11">
    <source>
        <dbReference type="Proteomes" id="UP000799421"/>
    </source>
</evidence>
<keyword evidence="11" id="KW-1185">Reference proteome</keyword>
<dbReference type="GO" id="GO:0008615">
    <property type="term" value="P:pyridoxine biosynthetic process"/>
    <property type="evidence" value="ECO:0007669"/>
    <property type="project" value="InterPro"/>
</dbReference>
<dbReference type="Gene3D" id="2.30.110.10">
    <property type="entry name" value="Electron Transport, Fmn-binding Protein, Chain A"/>
    <property type="match status" value="1"/>
</dbReference>